<feature type="non-terminal residue" evidence="1">
    <location>
        <position position="1"/>
    </location>
</feature>
<proteinExistence type="predicted"/>
<organism evidence="1">
    <name type="scientific">Ixodes ricinus</name>
    <name type="common">Common tick</name>
    <name type="synonym">Acarus ricinus</name>
    <dbReference type="NCBI Taxonomy" id="34613"/>
    <lineage>
        <taxon>Eukaryota</taxon>
        <taxon>Metazoa</taxon>
        <taxon>Ecdysozoa</taxon>
        <taxon>Arthropoda</taxon>
        <taxon>Chelicerata</taxon>
        <taxon>Arachnida</taxon>
        <taxon>Acari</taxon>
        <taxon>Parasitiformes</taxon>
        <taxon>Ixodida</taxon>
        <taxon>Ixodoidea</taxon>
        <taxon>Ixodidae</taxon>
        <taxon>Ixodinae</taxon>
        <taxon>Ixodes</taxon>
    </lineage>
</organism>
<dbReference type="InterPro" id="IPR050951">
    <property type="entry name" value="Retrovirus_Pol_polyprotein"/>
</dbReference>
<sequence length="109" mass="12434">HPSTNGLAETFVQTHKAALRKAVATESLQQTLNKFLLNYRNIPHSTTVEPPAVLLSGRCLRTRLDVVKPAIDARVARHQFRQTTQRRCRARVFQVNNHVRVLNFRPGNI</sequence>
<evidence type="ECO:0000313" key="1">
    <source>
        <dbReference type="EMBL" id="JAR88731.1"/>
    </source>
</evidence>
<accession>A0A147BD96</accession>
<dbReference type="PANTHER" id="PTHR37984:SF5">
    <property type="entry name" value="PROTEIN NYNRIN-LIKE"/>
    <property type="match status" value="1"/>
</dbReference>
<dbReference type="PANTHER" id="PTHR37984">
    <property type="entry name" value="PROTEIN CBG26694"/>
    <property type="match status" value="1"/>
</dbReference>
<dbReference type="SUPFAM" id="SSF53098">
    <property type="entry name" value="Ribonuclease H-like"/>
    <property type="match status" value="1"/>
</dbReference>
<dbReference type="GO" id="GO:0003676">
    <property type="term" value="F:nucleic acid binding"/>
    <property type="evidence" value="ECO:0007669"/>
    <property type="project" value="InterPro"/>
</dbReference>
<name>A0A147BD96_IXORI</name>
<dbReference type="AlphaFoldDB" id="A0A147BD96"/>
<dbReference type="EMBL" id="GEGO01006673">
    <property type="protein sequence ID" value="JAR88731.1"/>
    <property type="molecule type" value="Transcribed_RNA"/>
</dbReference>
<reference evidence="1" key="1">
    <citation type="journal article" date="2018" name="PLoS Negl. Trop. Dis.">
        <title>Sialome diversity of ticks revealed by RNAseq of single tick salivary glands.</title>
        <authorList>
            <person name="Perner J."/>
            <person name="Kropackova S."/>
            <person name="Kopacek P."/>
            <person name="Ribeiro J.M."/>
        </authorList>
    </citation>
    <scope>NUCLEOTIDE SEQUENCE</scope>
    <source>
        <strain evidence="1">Siblings of single egg batch collected in Ceske Budejovice</strain>
        <tissue evidence="1">Salivary glands</tissue>
    </source>
</reference>
<dbReference type="InterPro" id="IPR012337">
    <property type="entry name" value="RNaseH-like_sf"/>
</dbReference>
<dbReference type="InterPro" id="IPR036397">
    <property type="entry name" value="RNaseH_sf"/>
</dbReference>
<dbReference type="Gene3D" id="3.30.420.10">
    <property type="entry name" value="Ribonuclease H-like superfamily/Ribonuclease H"/>
    <property type="match status" value="1"/>
</dbReference>
<protein>
    <submittedName>
        <fullName evidence="1">Putative tick transposon</fullName>
    </submittedName>
</protein>